<evidence type="ECO:0000256" key="1">
    <source>
        <dbReference type="SAM" id="MobiDB-lite"/>
    </source>
</evidence>
<reference evidence="3" key="1">
    <citation type="journal article" date="2023" name="Mol. Phylogenet. Evol.">
        <title>Genome-scale phylogeny and comparative genomics of the fungal order Sordariales.</title>
        <authorList>
            <person name="Hensen N."/>
            <person name="Bonometti L."/>
            <person name="Westerberg I."/>
            <person name="Brannstrom I.O."/>
            <person name="Guillou S."/>
            <person name="Cros-Aarteil S."/>
            <person name="Calhoun S."/>
            <person name="Haridas S."/>
            <person name="Kuo A."/>
            <person name="Mondo S."/>
            <person name="Pangilinan J."/>
            <person name="Riley R."/>
            <person name="LaButti K."/>
            <person name="Andreopoulos B."/>
            <person name="Lipzen A."/>
            <person name="Chen C."/>
            <person name="Yan M."/>
            <person name="Daum C."/>
            <person name="Ng V."/>
            <person name="Clum A."/>
            <person name="Steindorff A."/>
            <person name="Ohm R.A."/>
            <person name="Martin F."/>
            <person name="Silar P."/>
            <person name="Natvig D.O."/>
            <person name="Lalanne C."/>
            <person name="Gautier V."/>
            <person name="Ament-Velasquez S.L."/>
            <person name="Kruys A."/>
            <person name="Hutchinson M.I."/>
            <person name="Powell A.J."/>
            <person name="Barry K."/>
            <person name="Miller A.N."/>
            <person name="Grigoriev I.V."/>
            <person name="Debuchy R."/>
            <person name="Gladieux P."/>
            <person name="Hiltunen Thoren M."/>
            <person name="Johannesson H."/>
        </authorList>
    </citation>
    <scope>NUCLEOTIDE SEQUENCE</scope>
    <source>
        <strain evidence="3">PSN293</strain>
    </source>
</reference>
<reference evidence="3" key="2">
    <citation type="submission" date="2023-05" db="EMBL/GenBank/DDBJ databases">
        <authorList>
            <consortium name="Lawrence Berkeley National Laboratory"/>
            <person name="Steindorff A."/>
            <person name="Hensen N."/>
            <person name="Bonometti L."/>
            <person name="Westerberg I."/>
            <person name="Brannstrom I.O."/>
            <person name="Guillou S."/>
            <person name="Cros-Aarteil S."/>
            <person name="Calhoun S."/>
            <person name="Haridas S."/>
            <person name="Kuo A."/>
            <person name="Mondo S."/>
            <person name="Pangilinan J."/>
            <person name="Riley R."/>
            <person name="Labutti K."/>
            <person name="Andreopoulos B."/>
            <person name="Lipzen A."/>
            <person name="Chen C."/>
            <person name="Yanf M."/>
            <person name="Daum C."/>
            <person name="Ng V."/>
            <person name="Clum A."/>
            <person name="Ohm R."/>
            <person name="Martin F."/>
            <person name="Silar P."/>
            <person name="Natvig D."/>
            <person name="Lalanne C."/>
            <person name="Gautier V."/>
            <person name="Ament-Velasquez S.L."/>
            <person name="Kruys A."/>
            <person name="Hutchinson M.I."/>
            <person name="Powell A.J."/>
            <person name="Barry K."/>
            <person name="Miller A.N."/>
            <person name="Grigoriev I.V."/>
            <person name="Debuchy R."/>
            <person name="Gladieux P."/>
            <person name="Thoren M.H."/>
            <person name="Johannesson H."/>
        </authorList>
    </citation>
    <scope>NUCLEOTIDE SEQUENCE</scope>
    <source>
        <strain evidence="3">PSN293</strain>
    </source>
</reference>
<evidence type="ECO:0000313" key="3">
    <source>
        <dbReference type="EMBL" id="KAK4215278.1"/>
    </source>
</evidence>
<organism evidence="3 4">
    <name type="scientific">Rhypophila decipiens</name>
    <dbReference type="NCBI Taxonomy" id="261697"/>
    <lineage>
        <taxon>Eukaryota</taxon>
        <taxon>Fungi</taxon>
        <taxon>Dikarya</taxon>
        <taxon>Ascomycota</taxon>
        <taxon>Pezizomycotina</taxon>
        <taxon>Sordariomycetes</taxon>
        <taxon>Sordariomycetidae</taxon>
        <taxon>Sordariales</taxon>
        <taxon>Naviculisporaceae</taxon>
        <taxon>Rhypophila</taxon>
    </lineage>
</organism>
<dbReference type="InterPro" id="IPR000909">
    <property type="entry name" value="PLipase_C_PInositol-sp_X_dom"/>
</dbReference>
<proteinExistence type="predicted"/>
<accession>A0AAN6YB14</accession>
<dbReference type="PROSITE" id="PS50007">
    <property type="entry name" value="PIPLC_X_DOMAIN"/>
    <property type="match status" value="1"/>
</dbReference>
<dbReference type="GO" id="GO:0006629">
    <property type="term" value="P:lipid metabolic process"/>
    <property type="evidence" value="ECO:0007669"/>
    <property type="project" value="InterPro"/>
</dbReference>
<name>A0AAN6YB14_9PEZI</name>
<comment type="caution">
    <text evidence="3">The sequence shown here is derived from an EMBL/GenBank/DDBJ whole genome shotgun (WGS) entry which is preliminary data.</text>
</comment>
<evidence type="ECO:0000313" key="4">
    <source>
        <dbReference type="Proteomes" id="UP001301769"/>
    </source>
</evidence>
<feature type="region of interest" description="Disordered" evidence="1">
    <location>
        <begin position="43"/>
        <end position="66"/>
    </location>
</feature>
<dbReference type="PANTHER" id="PTHR13593:SF113">
    <property type="entry name" value="SI:DKEY-266F7.9"/>
    <property type="match status" value="1"/>
</dbReference>
<dbReference type="Pfam" id="PF00388">
    <property type="entry name" value="PI-PLC-X"/>
    <property type="match status" value="1"/>
</dbReference>
<dbReference type="GO" id="GO:0008081">
    <property type="term" value="F:phosphoric diester hydrolase activity"/>
    <property type="evidence" value="ECO:0007669"/>
    <property type="project" value="InterPro"/>
</dbReference>
<dbReference type="EMBL" id="MU858082">
    <property type="protein sequence ID" value="KAK4215278.1"/>
    <property type="molecule type" value="Genomic_DNA"/>
</dbReference>
<evidence type="ECO:0000259" key="2">
    <source>
        <dbReference type="SMART" id="SM00148"/>
    </source>
</evidence>
<keyword evidence="4" id="KW-1185">Reference proteome</keyword>
<dbReference type="InterPro" id="IPR051057">
    <property type="entry name" value="PI-PLC_domain"/>
</dbReference>
<protein>
    <submittedName>
        <fullName evidence="3">PLC-like phosphodiesterase</fullName>
    </submittedName>
</protein>
<dbReference type="SMART" id="SM00148">
    <property type="entry name" value="PLCXc"/>
    <property type="match status" value="1"/>
</dbReference>
<feature type="compositionally biased region" description="Polar residues" evidence="1">
    <location>
        <begin position="47"/>
        <end position="64"/>
    </location>
</feature>
<dbReference type="Proteomes" id="UP001301769">
    <property type="component" value="Unassembled WGS sequence"/>
</dbReference>
<dbReference type="InterPro" id="IPR017946">
    <property type="entry name" value="PLC-like_Pdiesterase_TIM-brl"/>
</dbReference>
<gene>
    <name evidence="3" type="ORF">QBC37DRAFT_419644</name>
</gene>
<dbReference type="PANTHER" id="PTHR13593">
    <property type="match status" value="1"/>
</dbReference>
<sequence length="506" mass="54229">MGNLTIRNLTITPLELKDVERIPAEPKKLNGIAKIKLRLPGRRNKQLDGSASATALNGEGSDSSPGKYDVSNVAITPFSETVTSIPAPALESESLGLTFIEPGSPTQYTTTIPGPSLGSVVMKSSNGEGGDSDKEFTIIYLPTSSFLSIFSSAQLNKWMSKLPCAYPLSSLSIPGTHNSPTCFKALPSVRCQAVPVRTQLENGVRFLDIRVSCSPPPSSASYNCTDCPDEETTNLPLVHSAFPISLSGTKYLHDLLDEVYSFLDTNPTETILISLKREGTGKGTDHDLSRYLATRYFGLSGTDETDDTARKRWYTHPGIPTLGTVRGKCVLIRRFNIDPTASAEWHDGAGLGIDGSSWPDNVADGLCGSGLIRIQDFYEVGKTNNIATKIVYVQEGLSRSAQQVFTAPDAPGGTSAGGYLPLYINFLSASNFFNASLWPEKIAAKLNPAITEHLCIGHGAPGKGPGGLSVGDASTGIVVTDWVGRDGDWDLIRCIVGWNARLQLKQ</sequence>
<feature type="domain" description="Phosphatidylinositol-specific phospholipase C X" evidence="2">
    <location>
        <begin position="166"/>
        <end position="334"/>
    </location>
</feature>
<dbReference type="AlphaFoldDB" id="A0AAN6YB14"/>
<dbReference type="SUPFAM" id="SSF51695">
    <property type="entry name" value="PLC-like phosphodiesterases"/>
    <property type="match status" value="1"/>
</dbReference>
<dbReference type="CDD" id="cd08586">
    <property type="entry name" value="PI-PLCc_BcPLC_like"/>
    <property type="match status" value="1"/>
</dbReference>
<dbReference type="Gene3D" id="3.20.20.190">
    <property type="entry name" value="Phosphatidylinositol (PI) phosphodiesterase"/>
    <property type="match status" value="1"/>
</dbReference>